<evidence type="ECO:0000256" key="1">
    <source>
        <dbReference type="SAM" id="MobiDB-lite"/>
    </source>
</evidence>
<sequence length="86" mass="9429">MLPIPHKLYSHRHSNKSSGHPNELHYTSVGCHSRSVESATALLMRKKGLTKSFTILTKSVTTQRCPAVADCQFMLPSFFGAASLPS</sequence>
<keyword evidence="2" id="KW-1185">Reference proteome</keyword>
<evidence type="ECO:0000313" key="3">
    <source>
        <dbReference type="WBParaSite" id="PgE171_g002_t02"/>
    </source>
</evidence>
<organism evidence="2 3">
    <name type="scientific">Parascaris univalens</name>
    <name type="common">Nematode worm</name>
    <dbReference type="NCBI Taxonomy" id="6257"/>
    <lineage>
        <taxon>Eukaryota</taxon>
        <taxon>Metazoa</taxon>
        <taxon>Ecdysozoa</taxon>
        <taxon>Nematoda</taxon>
        <taxon>Chromadorea</taxon>
        <taxon>Rhabditida</taxon>
        <taxon>Spirurina</taxon>
        <taxon>Ascaridomorpha</taxon>
        <taxon>Ascaridoidea</taxon>
        <taxon>Ascarididae</taxon>
        <taxon>Parascaris</taxon>
    </lineage>
</organism>
<proteinExistence type="predicted"/>
<evidence type="ECO:0000313" key="2">
    <source>
        <dbReference type="Proteomes" id="UP000887569"/>
    </source>
</evidence>
<reference evidence="3" key="1">
    <citation type="submission" date="2022-11" db="UniProtKB">
        <authorList>
            <consortium name="WormBaseParasite"/>
        </authorList>
    </citation>
    <scope>IDENTIFICATION</scope>
</reference>
<name>A0A915A220_PARUN</name>
<feature type="region of interest" description="Disordered" evidence="1">
    <location>
        <begin position="1"/>
        <end position="25"/>
    </location>
</feature>
<accession>A0A915A220</accession>
<dbReference type="Proteomes" id="UP000887569">
    <property type="component" value="Unplaced"/>
</dbReference>
<dbReference type="WBParaSite" id="PgE171_g002_t02">
    <property type="protein sequence ID" value="PgE171_g002_t02"/>
    <property type="gene ID" value="PgE171_g002"/>
</dbReference>
<protein>
    <submittedName>
        <fullName evidence="3">Uncharacterized protein</fullName>
    </submittedName>
</protein>
<dbReference type="AlphaFoldDB" id="A0A915A220"/>